<evidence type="ECO:0000313" key="1">
    <source>
        <dbReference type="EMBL" id="ETO17427.1"/>
    </source>
</evidence>
<comment type="caution">
    <text evidence="1">The sequence shown here is derived from an EMBL/GenBank/DDBJ whole genome shotgun (WGS) entry which is preliminary data.</text>
</comment>
<protein>
    <submittedName>
        <fullName evidence="1">Uncharacterized protein</fullName>
    </submittedName>
</protein>
<evidence type="ECO:0000313" key="2">
    <source>
        <dbReference type="Proteomes" id="UP000023152"/>
    </source>
</evidence>
<name>X6MVG5_RETFI</name>
<proteinExistence type="predicted"/>
<dbReference type="Proteomes" id="UP000023152">
    <property type="component" value="Unassembled WGS sequence"/>
</dbReference>
<accession>X6MVG5</accession>
<gene>
    <name evidence="1" type="ORF">RFI_19894</name>
</gene>
<keyword evidence="2" id="KW-1185">Reference proteome</keyword>
<dbReference type="AlphaFoldDB" id="X6MVG5"/>
<sequence length="304" mass="34771">MDSTVPSDASSEDQHQALVLNALSKCKAMKYGAVIALHTLEQIIDGLLTLKSELKEIIWKVADYEDDDDEEQDNDHVCGHDMLDIRHPIGEESLDETMSFEHVPYRHRRHDSGEQTTLDDKDYARIGRLFRIYQPLFNLHVELSADVSTLSDSFSPLYTLHIKLEEKKKKKKDMPHMSKRALGTFIRECEIPQCLLEYANVSTNTCLREDMNTRSQLEPRSGTVEIEHARACEHAKASVEGIPKDEHYSLVHGLLQLPLKFPGAIKDLLLKMKHLMNFQLVNGTDLSLTIDVLRQTQKNLQKLK</sequence>
<dbReference type="EMBL" id="ASPP01016640">
    <property type="protein sequence ID" value="ETO17427.1"/>
    <property type="molecule type" value="Genomic_DNA"/>
</dbReference>
<reference evidence="1 2" key="1">
    <citation type="journal article" date="2013" name="Curr. Biol.">
        <title>The Genome of the Foraminiferan Reticulomyxa filosa.</title>
        <authorList>
            <person name="Glockner G."/>
            <person name="Hulsmann N."/>
            <person name="Schleicher M."/>
            <person name="Noegel A.A."/>
            <person name="Eichinger L."/>
            <person name="Gallinger C."/>
            <person name="Pawlowski J."/>
            <person name="Sierra R."/>
            <person name="Euteneuer U."/>
            <person name="Pillet L."/>
            <person name="Moustafa A."/>
            <person name="Platzer M."/>
            <person name="Groth M."/>
            <person name="Szafranski K."/>
            <person name="Schliwa M."/>
        </authorList>
    </citation>
    <scope>NUCLEOTIDE SEQUENCE [LARGE SCALE GENOMIC DNA]</scope>
</reference>
<organism evidence="1 2">
    <name type="scientific">Reticulomyxa filosa</name>
    <dbReference type="NCBI Taxonomy" id="46433"/>
    <lineage>
        <taxon>Eukaryota</taxon>
        <taxon>Sar</taxon>
        <taxon>Rhizaria</taxon>
        <taxon>Retaria</taxon>
        <taxon>Foraminifera</taxon>
        <taxon>Monothalamids</taxon>
        <taxon>Reticulomyxidae</taxon>
        <taxon>Reticulomyxa</taxon>
    </lineage>
</organism>